<gene>
    <name evidence="2" type="ORF">BECKMB1821G_GA0114241_10043</name>
</gene>
<organism evidence="2">
    <name type="scientific">Candidatus Kentrum sp. MB</name>
    <dbReference type="NCBI Taxonomy" id="2138164"/>
    <lineage>
        <taxon>Bacteria</taxon>
        <taxon>Pseudomonadati</taxon>
        <taxon>Pseudomonadota</taxon>
        <taxon>Gammaproteobacteria</taxon>
        <taxon>Candidatus Kentrum</taxon>
    </lineage>
</organism>
<dbReference type="PROSITE" id="PS50104">
    <property type="entry name" value="TIR"/>
    <property type="match status" value="1"/>
</dbReference>
<evidence type="ECO:0000313" key="2">
    <source>
        <dbReference type="EMBL" id="VFK23138.1"/>
    </source>
</evidence>
<proteinExistence type="predicted"/>
<dbReference type="Gene3D" id="3.40.50.10140">
    <property type="entry name" value="Toll/interleukin-1 receptor homology (TIR) domain"/>
    <property type="match status" value="1"/>
</dbReference>
<name>A0A450X1H8_9GAMM</name>
<dbReference type="SUPFAM" id="SSF52200">
    <property type="entry name" value="Toll/Interleukin receptor TIR domain"/>
    <property type="match status" value="1"/>
</dbReference>
<dbReference type="EMBL" id="CAADFO010000004">
    <property type="protein sequence ID" value="VFK23138.1"/>
    <property type="molecule type" value="Genomic_DNA"/>
</dbReference>
<accession>A0A450X1H8</accession>
<feature type="domain" description="TIR" evidence="1">
    <location>
        <begin position="2"/>
        <end position="142"/>
    </location>
</feature>
<dbReference type="InterPro" id="IPR000157">
    <property type="entry name" value="TIR_dom"/>
</dbReference>
<dbReference type="Pfam" id="PF13676">
    <property type="entry name" value="TIR_2"/>
    <property type="match status" value="1"/>
</dbReference>
<reference evidence="2" key="1">
    <citation type="submission" date="2019-02" db="EMBL/GenBank/DDBJ databases">
        <authorList>
            <person name="Gruber-Vodicka R. H."/>
            <person name="Seah K. B. B."/>
        </authorList>
    </citation>
    <scope>NUCLEOTIDE SEQUENCE</scope>
    <source>
        <strain evidence="2">BECK_BZ197</strain>
    </source>
</reference>
<dbReference type="SMART" id="SM00255">
    <property type="entry name" value="TIR"/>
    <property type="match status" value="1"/>
</dbReference>
<evidence type="ECO:0000259" key="1">
    <source>
        <dbReference type="PROSITE" id="PS50104"/>
    </source>
</evidence>
<dbReference type="AlphaFoldDB" id="A0A450X1H8"/>
<protein>
    <submittedName>
        <fullName evidence="2">TIR domain-containing protein</fullName>
    </submittedName>
</protein>
<dbReference type="InterPro" id="IPR035897">
    <property type="entry name" value="Toll_tir_struct_dom_sf"/>
</dbReference>
<dbReference type="GO" id="GO:0007165">
    <property type="term" value="P:signal transduction"/>
    <property type="evidence" value="ECO:0007669"/>
    <property type="project" value="InterPro"/>
</dbReference>
<sequence>MTGYDIFLSHRGENKPWVEVLARNLQAFGYRVFLDTWELQPGRSLASQLDHALENSRVGVLVATPEARESPWVREEYEKMLGIRNRSDAASRNFIILPLVFGQVFDQRPSFPFLENRLCIDFSDPSPQGYGEAFQRLLSALPENPPGNAPDPLPTDLRIPDPMHPRLADVPGQPLPGGEAAFLQEVSDALTIGQPVLLLAQAGRDRQGRIHQAILKQAERLLHSGPEVCRHLIPPSASDASLADYCAFIAHQAGLPGTPNNAIALESALEQRLLGGEPLFLLITRLASGSAEGRRALAGVLRNVSEHYPHQLHLVLCGAEQLAAFRFADGDLSLLNHTQALYWPEPTTDDLIDWQRAQPAGFGPGRDNNRQLTREQAARLLEITGGHPLLLNKCLRQWARGGPPDCQPIIARDPDLTALFTRYRQLQDNQKAKLLGWLDRTRLAVYSHWPVDGLLRRLFWDNLLVERDGWFTWRCEALRQLGIRVMEDR</sequence>